<comment type="caution">
    <text evidence="1">The sequence shown here is derived from an EMBL/GenBank/DDBJ whole genome shotgun (WGS) entry which is preliminary data.</text>
</comment>
<evidence type="ECO:0000313" key="1">
    <source>
        <dbReference type="EMBL" id="MCS5736534.1"/>
    </source>
</evidence>
<sequence length="58" mass="6376">MTFDDGFGLEIDAKEFVAISNALEVEIYHIDEKIQGVTDDDITDESIDGVNGDDIVVE</sequence>
<name>A0ABT2H9B5_9MICO</name>
<dbReference type="Proteomes" id="UP001165586">
    <property type="component" value="Unassembled WGS sequence"/>
</dbReference>
<keyword evidence="2" id="KW-1185">Reference proteome</keyword>
<gene>
    <name evidence="1" type="ORF">N1032_22640</name>
</gene>
<dbReference type="EMBL" id="JANLCJ010000049">
    <property type="protein sequence ID" value="MCS5736534.1"/>
    <property type="molecule type" value="Genomic_DNA"/>
</dbReference>
<organism evidence="1 2">
    <name type="scientific">Herbiconiux daphne</name>
    <dbReference type="NCBI Taxonomy" id="2970914"/>
    <lineage>
        <taxon>Bacteria</taxon>
        <taxon>Bacillati</taxon>
        <taxon>Actinomycetota</taxon>
        <taxon>Actinomycetes</taxon>
        <taxon>Micrococcales</taxon>
        <taxon>Microbacteriaceae</taxon>
        <taxon>Herbiconiux</taxon>
    </lineage>
</organism>
<accession>A0ABT2H9B5</accession>
<evidence type="ECO:0000313" key="2">
    <source>
        <dbReference type="Proteomes" id="UP001165586"/>
    </source>
</evidence>
<dbReference type="RefSeq" id="WP_259542564.1">
    <property type="nucleotide sequence ID" value="NZ_JANLCJ010000049.1"/>
</dbReference>
<protein>
    <submittedName>
        <fullName evidence="1">Uncharacterized protein</fullName>
    </submittedName>
</protein>
<proteinExistence type="predicted"/>
<reference evidence="1" key="1">
    <citation type="submission" date="2022-08" db="EMBL/GenBank/DDBJ databases">
        <authorList>
            <person name="Deng Y."/>
            <person name="Han X.-F."/>
            <person name="Zhang Y.-Q."/>
        </authorList>
    </citation>
    <scope>NUCLEOTIDE SEQUENCE</scope>
    <source>
        <strain evidence="1">CPCC 203386</strain>
    </source>
</reference>